<protein>
    <submittedName>
        <fullName evidence="1">Uncharacterized protein</fullName>
    </submittedName>
</protein>
<dbReference type="AlphaFoldDB" id="A0A2P5FJA8"/>
<dbReference type="EMBL" id="JXTC01000029">
    <property type="protein sequence ID" value="PON97880.1"/>
    <property type="molecule type" value="Genomic_DNA"/>
</dbReference>
<keyword evidence="2" id="KW-1185">Reference proteome</keyword>
<organism evidence="1 2">
    <name type="scientific">Trema orientale</name>
    <name type="common">Charcoal tree</name>
    <name type="synonym">Celtis orientalis</name>
    <dbReference type="NCBI Taxonomy" id="63057"/>
    <lineage>
        <taxon>Eukaryota</taxon>
        <taxon>Viridiplantae</taxon>
        <taxon>Streptophyta</taxon>
        <taxon>Embryophyta</taxon>
        <taxon>Tracheophyta</taxon>
        <taxon>Spermatophyta</taxon>
        <taxon>Magnoliopsida</taxon>
        <taxon>eudicotyledons</taxon>
        <taxon>Gunneridae</taxon>
        <taxon>Pentapetalae</taxon>
        <taxon>rosids</taxon>
        <taxon>fabids</taxon>
        <taxon>Rosales</taxon>
        <taxon>Cannabaceae</taxon>
        <taxon>Trema</taxon>
    </lineage>
</organism>
<accession>A0A2P5FJA8</accession>
<sequence length="92" mass="10156">MALESITSVANKLAYSSLALLCVEEAESKLCDNYYHKTASDYFSLFVAEPGDVKVERCSKHGIVKPNLLSLENNGITTSSLDEMGAYEVEFR</sequence>
<gene>
    <name evidence="1" type="ORF">TorRG33x02_064700</name>
</gene>
<dbReference type="Proteomes" id="UP000237000">
    <property type="component" value="Unassembled WGS sequence"/>
</dbReference>
<evidence type="ECO:0000313" key="1">
    <source>
        <dbReference type="EMBL" id="PON97880.1"/>
    </source>
</evidence>
<comment type="caution">
    <text evidence="1">The sequence shown here is derived from an EMBL/GenBank/DDBJ whole genome shotgun (WGS) entry which is preliminary data.</text>
</comment>
<reference evidence="2" key="1">
    <citation type="submission" date="2016-06" db="EMBL/GenBank/DDBJ databases">
        <title>Parallel loss of symbiosis genes in relatives of nitrogen-fixing non-legume Parasponia.</title>
        <authorList>
            <person name="Van Velzen R."/>
            <person name="Holmer R."/>
            <person name="Bu F."/>
            <person name="Rutten L."/>
            <person name="Van Zeijl A."/>
            <person name="Liu W."/>
            <person name="Santuari L."/>
            <person name="Cao Q."/>
            <person name="Sharma T."/>
            <person name="Shen D."/>
            <person name="Roswanjaya Y."/>
            <person name="Wardhani T."/>
            <person name="Kalhor M.S."/>
            <person name="Jansen J."/>
            <person name="Van den Hoogen J."/>
            <person name="Gungor B."/>
            <person name="Hartog M."/>
            <person name="Hontelez J."/>
            <person name="Verver J."/>
            <person name="Yang W.-C."/>
            <person name="Schijlen E."/>
            <person name="Repin R."/>
            <person name="Schilthuizen M."/>
            <person name="Schranz E."/>
            <person name="Heidstra R."/>
            <person name="Miyata K."/>
            <person name="Fedorova E."/>
            <person name="Kohlen W."/>
            <person name="Bisseling T."/>
            <person name="Smit S."/>
            <person name="Geurts R."/>
        </authorList>
    </citation>
    <scope>NUCLEOTIDE SEQUENCE [LARGE SCALE GENOMIC DNA]</scope>
    <source>
        <strain evidence="2">cv. RG33-2</strain>
    </source>
</reference>
<dbReference type="OrthoDB" id="756073at2759"/>
<dbReference type="InParanoid" id="A0A2P5FJA8"/>
<evidence type="ECO:0000313" key="2">
    <source>
        <dbReference type="Proteomes" id="UP000237000"/>
    </source>
</evidence>
<proteinExistence type="predicted"/>
<name>A0A2P5FJA8_TREOI</name>